<sequence>MQAQEPNVLILYASYGDGHYQATKALEKSLNERGIHQVKMLDLMAEAHPKLNDLTRFVYMQSYRTIPGLYGLVYNMTKDMKADKPFAHILHAFGTRRLEEYLKTERPGVVIHTFPQMVMPKLRRKIGMDIPIVNVVTDFDLHGRWLHPDVDRFYVATEEMRREAASIGIDPERITVSGIPIKEGFGFDAAKSAYAPDVDGAVGSVAVADAAAKDAVVGGFDAGAAFGERENIKDEVSVALHPLSDSVKSAAFAASNANEYAAARALRTGESPVPGISLDPARKTVLLMAGAYGVMLGLRRVCDLLLEQDDIQIIVVCGRNEDMRAGLAQQYADSERIQVLGFTDRVASLMRMSDCIVTKPGGITLAESLACQLPIFLFRPVPGQERNNAVYLEQQGTAFVSRTADELAAQIASLLGDPLKLHAARDRAAALGHPHAADEIADDLIARYLSHQPADIPG</sequence>
<name>A0ACC6PD15_9BACL</name>
<dbReference type="EMBL" id="JBBKAR010000034">
    <property type="protein sequence ID" value="MEJ8304797.1"/>
    <property type="molecule type" value="Genomic_DNA"/>
</dbReference>
<comment type="caution">
    <text evidence="1">The sequence shown here is derived from an EMBL/GenBank/DDBJ whole genome shotgun (WGS) entry which is preliminary data.</text>
</comment>
<keyword evidence="1" id="KW-0328">Glycosyltransferase</keyword>
<reference evidence="1" key="1">
    <citation type="submission" date="2024-03" db="EMBL/GenBank/DDBJ databases">
        <title>Whole genome sequecning of epiphytes from Marcgravia umbellata leaves.</title>
        <authorList>
            <person name="Kumar G."/>
            <person name="Savka M.A."/>
        </authorList>
    </citation>
    <scope>NUCLEOTIDE SEQUENCE</scope>
    <source>
        <strain evidence="1">RIT_BL5</strain>
    </source>
</reference>
<evidence type="ECO:0000313" key="1">
    <source>
        <dbReference type="EMBL" id="MEJ8304797.1"/>
    </source>
</evidence>
<proteinExistence type="predicted"/>
<keyword evidence="1" id="KW-0808">Transferase</keyword>
<keyword evidence="2" id="KW-1185">Reference proteome</keyword>
<accession>A0ACC6PD15</accession>
<evidence type="ECO:0000313" key="2">
    <source>
        <dbReference type="Proteomes" id="UP001380953"/>
    </source>
</evidence>
<gene>
    <name evidence="1" type="ORF">WKI47_12895</name>
</gene>
<dbReference type="EC" id="2.4.-.-" evidence="1"/>
<dbReference type="Proteomes" id="UP001380953">
    <property type="component" value="Unassembled WGS sequence"/>
</dbReference>
<protein>
    <submittedName>
        <fullName evidence="1">Glycosyltransferase</fullName>
        <ecNumber evidence="1">2.4.-.-</ecNumber>
    </submittedName>
</protein>
<organism evidence="1 2">
    <name type="scientific">Saccharibacillus sacchari</name>
    <dbReference type="NCBI Taxonomy" id="456493"/>
    <lineage>
        <taxon>Bacteria</taxon>
        <taxon>Bacillati</taxon>
        <taxon>Bacillota</taxon>
        <taxon>Bacilli</taxon>
        <taxon>Bacillales</taxon>
        <taxon>Paenibacillaceae</taxon>
        <taxon>Saccharibacillus</taxon>
    </lineage>
</organism>